<dbReference type="EMBL" id="AQTU01000009">
    <property type="protein sequence ID" value="EOB32881.1"/>
    <property type="molecule type" value="Genomic_DNA"/>
</dbReference>
<reference evidence="1 2" key="1">
    <citation type="submission" date="2013-04" db="EMBL/GenBank/DDBJ databases">
        <authorList>
            <person name="Ikryannikova L.N."/>
            <person name="Ilina E.N."/>
            <person name="Kostryukova E.S."/>
            <person name="Semashko T.A."/>
            <person name="Karpova I.Y.U."/>
            <person name="Larin A.K."/>
            <person name="Ischenko D.S."/>
            <person name="Alekseev D.G."/>
            <person name="Klimova E.A."/>
            <person name="Filimonova A.V."/>
            <person name="Savinova T.A."/>
            <person name="Filimonova O.Y.U."/>
            <person name="Dubovickaya V.A."/>
            <person name="Sidorenko S.V."/>
            <person name="Govorun V.M."/>
        </authorList>
    </citation>
    <scope>NUCLEOTIDE SEQUENCE [LARGE SCALE GENOMIC DNA]</scope>
    <source>
        <strain evidence="1 2">13/39</strain>
    </source>
</reference>
<evidence type="ECO:0008006" key="3">
    <source>
        <dbReference type="Google" id="ProtNLM"/>
    </source>
</evidence>
<organism evidence="1 2">
    <name type="scientific">Streptococcus mitis 13/39</name>
    <dbReference type="NCBI Taxonomy" id="1239793"/>
    <lineage>
        <taxon>Bacteria</taxon>
        <taxon>Bacillati</taxon>
        <taxon>Bacillota</taxon>
        <taxon>Bacilli</taxon>
        <taxon>Lactobacillales</taxon>
        <taxon>Streptococcaceae</taxon>
        <taxon>Streptococcus</taxon>
        <taxon>Streptococcus mitis group</taxon>
    </lineage>
</organism>
<dbReference type="AlphaFoldDB" id="R0MD89"/>
<dbReference type="Proteomes" id="UP000013315">
    <property type="component" value="Unassembled WGS sequence"/>
</dbReference>
<dbReference type="PATRIC" id="fig|1239793.3.peg.752"/>
<accession>R0MD89</accession>
<gene>
    <name evidence="1" type="ORF">D065_03868</name>
</gene>
<evidence type="ECO:0000313" key="1">
    <source>
        <dbReference type="EMBL" id="EOB32881.1"/>
    </source>
</evidence>
<sequence>MNTKTMSQFEMMVTDMLACVEGAFGGWGDVFSGLLGGLAPSPTLDQLNGKWPIIHISKPCGPYGIGGTPNSCNGIKKGLKL</sequence>
<name>R0MD89_STRMT</name>
<protein>
    <recommendedName>
        <fullName evidence="3">Bacteriocin class II with double-glycine leader peptide</fullName>
    </recommendedName>
</protein>
<evidence type="ECO:0000313" key="2">
    <source>
        <dbReference type="Proteomes" id="UP000013315"/>
    </source>
</evidence>
<proteinExistence type="predicted"/>
<comment type="caution">
    <text evidence="1">The sequence shown here is derived from an EMBL/GenBank/DDBJ whole genome shotgun (WGS) entry which is preliminary data.</text>
</comment>